<accession>A0AA48I2A9</accession>
<dbReference type="EMBL" id="AP028212">
    <property type="protein sequence ID" value="BEI88274.1"/>
    <property type="molecule type" value="Genomic_DNA"/>
</dbReference>
<dbReference type="GO" id="GO:0006397">
    <property type="term" value="P:mRNA processing"/>
    <property type="evidence" value="ECO:0007669"/>
    <property type="project" value="InterPro"/>
</dbReference>
<organism evidence="3 4">
    <name type="scientific">Cutaneotrichosporon cavernicola</name>
    <dbReference type="NCBI Taxonomy" id="279322"/>
    <lineage>
        <taxon>Eukaryota</taxon>
        <taxon>Fungi</taxon>
        <taxon>Dikarya</taxon>
        <taxon>Basidiomycota</taxon>
        <taxon>Agaricomycotina</taxon>
        <taxon>Tremellomycetes</taxon>
        <taxon>Trichosporonales</taxon>
        <taxon>Trichosporonaceae</taxon>
        <taxon>Cutaneotrichosporon</taxon>
    </lineage>
</organism>
<evidence type="ECO:0000259" key="2">
    <source>
        <dbReference type="PROSITE" id="PS50174"/>
    </source>
</evidence>
<evidence type="ECO:0000313" key="3">
    <source>
        <dbReference type="EMBL" id="BEI88274.1"/>
    </source>
</evidence>
<dbReference type="RefSeq" id="XP_060453540.1">
    <property type="nucleotide sequence ID" value="XM_060604311.1"/>
</dbReference>
<dbReference type="Proteomes" id="UP001233271">
    <property type="component" value="Chromosome 1"/>
</dbReference>
<evidence type="ECO:0000313" key="4">
    <source>
        <dbReference type="Proteomes" id="UP001233271"/>
    </source>
</evidence>
<dbReference type="Pfam" id="PF26093">
    <property type="entry name" value="HTH_TGH"/>
    <property type="match status" value="1"/>
</dbReference>
<name>A0AA48I2A9_9TREE</name>
<feature type="region of interest" description="Disordered" evidence="1">
    <location>
        <begin position="232"/>
        <end position="259"/>
    </location>
</feature>
<feature type="compositionally biased region" description="Acidic residues" evidence="1">
    <location>
        <begin position="694"/>
        <end position="703"/>
    </location>
</feature>
<dbReference type="PANTHER" id="PTHR13384:SF19">
    <property type="entry name" value="G PATCH DOMAIN-CONTAINING PROTEIN 1"/>
    <property type="match status" value="1"/>
</dbReference>
<gene>
    <name evidence="3" type="ORF">CcaverHIS019_0109920</name>
</gene>
<dbReference type="GO" id="GO:0005634">
    <property type="term" value="C:nucleus"/>
    <property type="evidence" value="ECO:0007669"/>
    <property type="project" value="TreeGrafter"/>
</dbReference>
<dbReference type="Pfam" id="PF07713">
    <property type="entry name" value="DUF1604"/>
    <property type="match status" value="1"/>
</dbReference>
<dbReference type="PANTHER" id="PTHR13384">
    <property type="entry name" value="G PATCH DOMAIN-CONTAINING PROTEIN 1"/>
    <property type="match status" value="1"/>
</dbReference>
<feature type="region of interest" description="Disordered" evidence="1">
    <location>
        <begin position="284"/>
        <end position="305"/>
    </location>
</feature>
<sequence length="847" mass="93138">MTSRLKHKLELENVNLKSAYLNESFVKIGTPLPALSEHKKDKQEFLPAWEQEVRDEKGRRRFHGAFTGGWSAGYFNSVGSKEGWTPSTFKSSRSNRSNYQQSADDFMDEEDRQQMNEDRQLQNTETFQHDAFAGERELGDKSLSSALESLVVPAKSSIGHSILQKLGWRPGQGIGPRVTLRKLRIQQGKLGRVRAGLETETDDSTEASKHMYAPRDTTLLVYGAKDDKEGLGYQKGRGMGAIPRKRPTWGAGEDDDDPYSADATDQTHYVFDNEDVGDETIVLGQPGAPESGGDEARSGSNTARWHDGRPVLTGFVLDPKGVPKETWWAFPDIASDWKPSPTTVWDAAKKSDEQPLQGTVNGETPRGAPGRLLSHAQRGEALGEEPRVSAAKSVWEYISEKDRERLQAFAAAAKSKAVPLPSLSMAPEPELPPERATDVVIPPLSPRTASAALQGFMPYTDDGQKQERYRSYLRSQTYNTKSPFPTLLPSASVDDINQELETFAQSARIFRPMSYALSSRFASGSTSLSNSDSKVPRPGLHLYDPSKAAVEFAKPQHTEVEVKQNLTPREQAAHDGDYGPLTRVVKNFYPVKLVCRRFHVTDPHPDGPPEGEKSGTATPTTFQSVEPMSFESQFTHQAGTEVENDVPMPTSREDGEHVPTSLAEVGMADDANQGRDILTYTKPSIDIFKAIFASDDEDEDEDEPTSKAVAVVDEKPKDPFPVDEGPLDYNTFKPVFRRAGDDKKDDEGKRKKDKKKKRKGVLSFDVGDDGDEGISVKPKKKSKPSRRDDDAGVWVEKVAPGQQPEPAPTPLSAARGGATSAPPGQQEAAARNPSPMRGGRKGAADFM</sequence>
<feature type="domain" description="G-patch" evidence="2">
    <location>
        <begin position="155"/>
        <end position="175"/>
    </location>
</feature>
<dbReference type="InterPro" id="IPR000467">
    <property type="entry name" value="G_patch_dom"/>
</dbReference>
<evidence type="ECO:0000256" key="1">
    <source>
        <dbReference type="SAM" id="MobiDB-lite"/>
    </source>
</evidence>
<feature type="compositionally biased region" description="Basic and acidic residues" evidence="1">
    <location>
        <begin position="600"/>
        <end position="613"/>
    </location>
</feature>
<feature type="compositionally biased region" description="Basic and acidic residues" evidence="1">
    <location>
        <begin position="738"/>
        <end position="750"/>
    </location>
</feature>
<protein>
    <recommendedName>
        <fullName evidence="2">G-patch domain-containing protein</fullName>
    </recommendedName>
</protein>
<feature type="compositionally biased region" description="Basic residues" evidence="1">
    <location>
        <begin position="751"/>
        <end position="760"/>
    </location>
</feature>
<dbReference type="KEGG" id="ccac:CcaHIS019_0109920"/>
<keyword evidence="4" id="KW-1185">Reference proteome</keyword>
<dbReference type="GeneID" id="85492145"/>
<dbReference type="InterPro" id="IPR011666">
    <property type="entry name" value="DUF1604"/>
</dbReference>
<proteinExistence type="predicted"/>
<feature type="region of interest" description="Disordered" evidence="1">
    <location>
        <begin position="600"/>
        <end position="621"/>
    </location>
</feature>
<reference evidence="3" key="1">
    <citation type="journal article" date="2023" name="BMC Genomics">
        <title>Chromosome-level genome assemblies of Cutaneotrichosporon spp. (Trichosporonales, Basidiomycota) reveal imbalanced evolution between nucleotide sequences and chromosome synteny.</title>
        <authorList>
            <person name="Kobayashi Y."/>
            <person name="Kayamori A."/>
            <person name="Aoki K."/>
            <person name="Shiwa Y."/>
            <person name="Matsutani M."/>
            <person name="Fujita N."/>
            <person name="Sugita T."/>
            <person name="Iwasaki W."/>
            <person name="Tanaka N."/>
            <person name="Takashima M."/>
        </authorList>
    </citation>
    <scope>NUCLEOTIDE SEQUENCE</scope>
    <source>
        <strain evidence="3">HIS019</strain>
    </source>
</reference>
<dbReference type="Pfam" id="PF01585">
    <property type="entry name" value="G-patch"/>
    <property type="match status" value="1"/>
</dbReference>
<dbReference type="AlphaFoldDB" id="A0AA48I2A9"/>
<feature type="region of interest" description="Disordered" evidence="1">
    <location>
        <begin position="694"/>
        <end position="847"/>
    </location>
</feature>
<dbReference type="PROSITE" id="PS50174">
    <property type="entry name" value="G_PATCH"/>
    <property type="match status" value="1"/>
</dbReference>
<dbReference type="GO" id="GO:0003723">
    <property type="term" value="F:RNA binding"/>
    <property type="evidence" value="ECO:0007669"/>
    <property type="project" value="TreeGrafter"/>
</dbReference>
<feature type="region of interest" description="Disordered" evidence="1">
    <location>
        <begin position="349"/>
        <end position="369"/>
    </location>
</feature>